<reference evidence="2 3" key="1">
    <citation type="journal article" date="2019" name="Nat. Microbiol.">
        <title>Mediterranean grassland soil C-N compound turnover is dependent on rainfall and depth, and is mediated by genomically divergent microorganisms.</title>
        <authorList>
            <person name="Diamond S."/>
            <person name="Andeer P.F."/>
            <person name="Li Z."/>
            <person name="Crits-Christoph A."/>
            <person name="Burstein D."/>
            <person name="Anantharaman K."/>
            <person name="Lane K.R."/>
            <person name="Thomas B.C."/>
            <person name="Pan C."/>
            <person name="Northen T.R."/>
            <person name="Banfield J.F."/>
        </authorList>
    </citation>
    <scope>NUCLEOTIDE SEQUENCE [LARGE SCALE GENOMIC DNA]</scope>
    <source>
        <strain evidence="2">NP_3</strain>
    </source>
</reference>
<accession>A0A537K1I0</accession>
<keyword evidence="1" id="KW-0812">Transmembrane</keyword>
<feature type="transmembrane region" description="Helical" evidence="1">
    <location>
        <begin position="6"/>
        <end position="24"/>
    </location>
</feature>
<evidence type="ECO:0000313" key="2">
    <source>
        <dbReference type="EMBL" id="TMI89643.1"/>
    </source>
</evidence>
<dbReference type="AlphaFoldDB" id="A0A537K1I0"/>
<gene>
    <name evidence="2" type="ORF">E6H00_09260</name>
</gene>
<proteinExistence type="predicted"/>
<protein>
    <submittedName>
        <fullName evidence="2">Uncharacterized protein</fullName>
    </submittedName>
</protein>
<name>A0A537K1I0_9BACT</name>
<organism evidence="2 3">
    <name type="scientific">Candidatus Segetimicrobium genomatis</name>
    <dbReference type="NCBI Taxonomy" id="2569760"/>
    <lineage>
        <taxon>Bacteria</taxon>
        <taxon>Bacillati</taxon>
        <taxon>Candidatus Sysuimicrobiota</taxon>
        <taxon>Candidatus Sysuimicrobiia</taxon>
        <taxon>Candidatus Sysuimicrobiales</taxon>
        <taxon>Candidatus Segetimicrobiaceae</taxon>
        <taxon>Candidatus Segetimicrobium</taxon>
    </lineage>
</organism>
<feature type="transmembrane region" description="Helical" evidence="1">
    <location>
        <begin position="33"/>
        <end position="59"/>
    </location>
</feature>
<dbReference type="Proteomes" id="UP000318509">
    <property type="component" value="Unassembled WGS sequence"/>
</dbReference>
<keyword evidence="1" id="KW-1133">Transmembrane helix</keyword>
<evidence type="ECO:0000256" key="1">
    <source>
        <dbReference type="SAM" id="Phobius"/>
    </source>
</evidence>
<dbReference type="EMBL" id="VBAK01000120">
    <property type="protein sequence ID" value="TMI89643.1"/>
    <property type="molecule type" value="Genomic_DNA"/>
</dbReference>
<evidence type="ECO:0000313" key="3">
    <source>
        <dbReference type="Proteomes" id="UP000318509"/>
    </source>
</evidence>
<comment type="caution">
    <text evidence="2">The sequence shown here is derived from an EMBL/GenBank/DDBJ whole genome shotgun (WGS) entry which is preliminary data.</text>
</comment>
<sequence length="66" mass="7366">MFIRLTALIYVFDLLLFVLVFLIIRSRRATARVIATVVVLAAVAYLASVVLLVLVSMHFSPQMSGR</sequence>
<keyword evidence="1" id="KW-0472">Membrane</keyword>